<dbReference type="InterPro" id="IPR016195">
    <property type="entry name" value="Pol/histidinol_Pase-like"/>
</dbReference>
<name>A0AAD5CD76_AMBAR</name>
<dbReference type="GO" id="GO:0005655">
    <property type="term" value="C:nucleolar ribonuclease P complex"/>
    <property type="evidence" value="ECO:0007669"/>
    <property type="project" value="TreeGrafter"/>
</dbReference>
<dbReference type="EMBL" id="JAMZMK010008835">
    <property type="protein sequence ID" value="KAI7738306.1"/>
    <property type="molecule type" value="Genomic_DNA"/>
</dbReference>
<dbReference type="Gene3D" id="3.20.20.140">
    <property type="entry name" value="Metal-dependent hydrolases"/>
    <property type="match status" value="1"/>
</dbReference>
<evidence type="ECO:0000256" key="1">
    <source>
        <dbReference type="ARBA" id="ARBA00004123"/>
    </source>
</evidence>
<keyword evidence="3" id="KW-0819">tRNA processing</keyword>
<dbReference type="GO" id="GO:0008033">
    <property type="term" value="P:tRNA processing"/>
    <property type="evidence" value="ECO:0007669"/>
    <property type="project" value="UniProtKB-KW"/>
</dbReference>
<dbReference type="AlphaFoldDB" id="A0AAD5CD76"/>
<evidence type="ECO:0000256" key="3">
    <source>
        <dbReference type="ARBA" id="ARBA00022694"/>
    </source>
</evidence>
<comment type="subcellular location">
    <subcellularLocation>
        <location evidence="1">Nucleus</location>
    </subcellularLocation>
</comment>
<gene>
    <name evidence="4" type="ORF">M8C21_012968</name>
</gene>
<reference evidence="4" key="1">
    <citation type="submission" date="2022-06" db="EMBL/GenBank/DDBJ databases">
        <title>Uncovering the hologenomic basis of an extraordinary plant invasion.</title>
        <authorList>
            <person name="Bieker V.C."/>
            <person name="Martin M.D."/>
            <person name="Gilbert T."/>
            <person name="Hodgins K."/>
            <person name="Battlay P."/>
            <person name="Petersen B."/>
            <person name="Wilson J."/>
        </authorList>
    </citation>
    <scope>NUCLEOTIDE SEQUENCE</scope>
    <source>
        <strain evidence="4">AA19_3_7</strain>
        <tissue evidence="4">Leaf</tissue>
    </source>
</reference>
<sequence>MENRFRLKQPLIKVAIERGVYFEITYSGMLGDAQLRRQMISNTKDESKKNLQNQLLVELHKFRCKRLETGLAY</sequence>
<evidence type="ECO:0000313" key="4">
    <source>
        <dbReference type="EMBL" id="KAI7738306.1"/>
    </source>
</evidence>
<dbReference type="InterPro" id="IPR002738">
    <property type="entry name" value="RNase_P_p30"/>
</dbReference>
<evidence type="ECO:0000313" key="5">
    <source>
        <dbReference type="Proteomes" id="UP001206925"/>
    </source>
</evidence>
<dbReference type="GO" id="GO:0003723">
    <property type="term" value="F:RNA binding"/>
    <property type="evidence" value="ECO:0007669"/>
    <property type="project" value="TreeGrafter"/>
</dbReference>
<keyword evidence="5" id="KW-1185">Reference proteome</keyword>
<dbReference type="PANTHER" id="PTHR13031:SF0">
    <property type="entry name" value="RIBONUCLEASE P PROTEIN SUBUNIT P30"/>
    <property type="match status" value="1"/>
</dbReference>
<comment type="similarity">
    <text evidence="2">Belongs to the eukaryotic/archaeal RNase P protein component 3 family.</text>
</comment>
<protein>
    <submittedName>
        <fullName evidence="4">Uncharacterized protein</fullName>
    </submittedName>
</protein>
<proteinExistence type="inferred from homology"/>
<dbReference type="SUPFAM" id="SSF89550">
    <property type="entry name" value="PHP domain-like"/>
    <property type="match status" value="1"/>
</dbReference>
<dbReference type="PANTHER" id="PTHR13031">
    <property type="entry name" value="RIBONUCLEASE P SUBUNIT P30"/>
    <property type="match status" value="1"/>
</dbReference>
<organism evidence="4 5">
    <name type="scientific">Ambrosia artemisiifolia</name>
    <name type="common">Common ragweed</name>
    <dbReference type="NCBI Taxonomy" id="4212"/>
    <lineage>
        <taxon>Eukaryota</taxon>
        <taxon>Viridiplantae</taxon>
        <taxon>Streptophyta</taxon>
        <taxon>Embryophyta</taxon>
        <taxon>Tracheophyta</taxon>
        <taxon>Spermatophyta</taxon>
        <taxon>Magnoliopsida</taxon>
        <taxon>eudicotyledons</taxon>
        <taxon>Gunneridae</taxon>
        <taxon>Pentapetalae</taxon>
        <taxon>asterids</taxon>
        <taxon>campanulids</taxon>
        <taxon>Asterales</taxon>
        <taxon>Asteraceae</taxon>
        <taxon>Asteroideae</taxon>
        <taxon>Heliantheae alliance</taxon>
        <taxon>Heliantheae</taxon>
        <taxon>Ambrosia</taxon>
    </lineage>
</organism>
<accession>A0AAD5CD76</accession>
<evidence type="ECO:0000256" key="2">
    <source>
        <dbReference type="ARBA" id="ARBA00007331"/>
    </source>
</evidence>
<comment type="caution">
    <text evidence="4">The sequence shown here is derived from an EMBL/GenBank/DDBJ whole genome shotgun (WGS) entry which is preliminary data.</text>
</comment>
<dbReference type="Proteomes" id="UP001206925">
    <property type="component" value="Unassembled WGS sequence"/>
</dbReference>
<dbReference type="Pfam" id="PF01876">
    <property type="entry name" value="RNase_P_p30"/>
    <property type="match status" value="1"/>
</dbReference>